<accession>A0ABV8WRK1</accession>
<comment type="caution">
    <text evidence="3">The sequence shown here is derived from an EMBL/GenBank/DDBJ whole genome shotgun (WGS) entry which is preliminary data.</text>
</comment>
<dbReference type="Pfam" id="PF02810">
    <property type="entry name" value="SEC-C"/>
    <property type="match status" value="1"/>
</dbReference>
<dbReference type="Proteomes" id="UP001595882">
    <property type="component" value="Unassembled WGS sequence"/>
</dbReference>
<keyword evidence="1" id="KW-0238">DNA-binding</keyword>
<evidence type="ECO:0000313" key="4">
    <source>
        <dbReference type="Proteomes" id="UP001595882"/>
    </source>
</evidence>
<feature type="domain" description="Core-binding (CB)" evidence="2">
    <location>
        <begin position="491"/>
        <end position="581"/>
    </location>
</feature>
<dbReference type="PROSITE" id="PS51900">
    <property type="entry name" value="CB"/>
    <property type="match status" value="1"/>
</dbReference>
<evidence type="ECO:0000313" key="3">
    <source>
        <dbReference type="EMBL" id="MFC4402079.1"/>
    </source>
</evidence>
<evidence type="ECO:0000259" key="2">
    <source>
        <dbReference type="PROSITE" id="PS51900"/>
    </source>
</evidence>
<protein>
    <submittedName>
        <fullName evidence="3">SEC-C metal-binding domain-containing protein</fullName>
    </submittedName>
</protein>
<organism evidence="3 4">
    <name type="scientific">Gracilibacillus xinjiangensis</name>
    <dbReference type="NCBI Taxonomy" id="1193282"/>
    <lineage>
        <taxon>Bacteria</taxon>
        <taxon>Bacillati</taxon>
        <taxon>Bacillota</taxon>
        <taxon>Bacilli</taxon>
        <taxon>Bacillales</taxon>
        <taxon>Bacillaceae</taxon>
        <taxon>Gracilibacillus</taxon>
    </lineage>
</organism>
<dbReference type="Gene3D" id="3.10.450.50">
    <property type="match status" value="1"/>
</dbReference>
<keyword evidence="4" id="KW-1185">Reference proteome</keyword>
<reference evidence="4" key="1">
    <citation type="journal article" date="2019" name="Int. J. Syst. Evol. Microbiol.">
        <title>The Global Catalogue of Microorganisms (GCM) 10K type strain sequencing project: providing services to taxonomists for standard genome sequencing and annotation.</title>
        <authorList>
            <consortium name="The Broad Institute Genomics Platform"/>
            <consortium name="The Broad Institute Genome Sequencing Center for Infectious Disease"/>
            <person name="Wu L."/>
            <person name="Ma J."/>
        </authorList>
    </citation>
    <scope>NUCLEOTIDE SEQUENCE [LARGE SCALE GENOMIC DNA]</scope>
    <source>
        <strain evidence="4">CCUG 37865</strain>
    </source>
</reference>
<dbReference type="RefSeq" id="WP_390249322.1">
    <property type="nucleotide sequence ID" value="NZ_JBHSDT010000003.1"/>
</dbReference>
<dbReference type="EMBL" id="JBHSDT010000003">
    <property type="protein sequence ID" value="MFC4402079.1"/>
    <property type="molecule type" value="Genomic_DNA"/>
</dbReference>
<gene>
    <name evidence="3" type="ORF">ACFOY7_03210</name>
</gene>
<name>A0ABV8WRK1_9BACI</name>
<evidence type="ECO:0000256" key="1">
    <source>
        <dbReference type="PROSITE-ProRule" id="PRU01248"/>
    </source>
</evidence>
<dbReference type="InterPro" id="IPR004027">
    <property type="entry name" value="SEC_C_motif"/>
</dbReference>
<dbReference type="SUPFAM" id="SSF103642">
    <property type="entry name" value="Sec-C motif"/>
    <property type="match status" value="1"/>
</dbReference>
<sequence length="715" mass="83500">MTVGRNDPCSCGSGKKYKKCCMKKDQMAELKMFKEEKFYKQKEALVAKLNEFLLAYLTLNIYAPLETEFNRRTNNIFEKNSKGFFLFWLHFFKQYDNGLRGIEWFLAEEGNRLSHEEKEMAERWANMKPQLLQVVNQTNEMVTVMDCYSRKSCQLPKSKQNIPHVLPWTSTLGLLEPVNDVYYFNGIRALVSPRALTNAKQLVEEKVAETNLDHEQVMIDYYPEVLAAFHMNDTKSFNNEKEVTVYNYRYKLLEKNVVEEYLAEDPNLTLDQSNTKQNLFIWLSDTGIYEDNQVNGEVLVAKVNATIKIEEENLYFSSYDQRITELFTNKLKPIDKSIELLEDKKETMTVSNDFEMQQLVANPSENVPNYFSVYAQTMSLLKLDEPIPEYGHQSLRELVQNDKKDLAENWLRKMEYELTKVVEEHFGKVEISPDFNTPRKELGLPISPFVTGGEERVSRLNSATVAENQDHNISIDMDSPAYETLGFTNKMVTAFYAKDIIAFYQEKTDGKAKTTERKYRNTIKDIIDVLEIRAITSWEQCDLKFWERLLTEDIIRMYSYITKSYVKAIITTVKALAKWLAQHEKVMLEKEINQIAKKYEPTMTKIAQLWDSEMTFQIPEETLSKEVLMEKLVERDENIAEIEKGSFKVIEVNENSENKVRTVNTDINKEQTVTLKEGSIPFVEKGMVLVMYIGKEETTNTWKNVYLESIYFHID</sequence>
<dbReference type="InterPro" id="IPR044068">
    <property type="entry name" value="CB"/>
</dbReference>
<proteinExistence type="predicted"/>